<feature type="transmembrane region" description="Helical" evidence="7">
    <location>
        <begin position="15"/>
        <end position="33"/>
    </location>
</feature>
<dbReference type="InterPro" id="IPR044878">
    <property type="entry name" value="UbiA_sf"/>
</dbReference>
<feature type="transmembrane region" description="Helical" evidence="7">
    <location>
        <begin position="92"/>
        <end position="109"/>
    </location>
</feature>
<feature type="transmembrane region" description="Helical" evidence="7">
    <location>
        <begin position="153"/>
        <end position="177"/>
    </location>
</feature>
<proteinExistence type="predicted"/>
<dbReference type="GO" id="GO:0008495">
    <property type="term" value="F:protoheme IX farnesyltransferase activity"/>
    <property type="evidence" value="ECO:0007669"/>
    <property type="project" value="InterPro"/>
</dbReference>
<dbReference type="Pfam" id="PF01040">
    <property type="entry name" value="UbiA"/>
    <property type="match status" value="1"/>
</dbReference>
<evidence type="ECO:0000256" key="4">
    <source>
        <dbReference type="ARBA" id="ARBA00022989"/>
    </source>
</evidence>
<sequence>MNVMIDKLYDYGRFVKMRLSATVVFSAIAGFVLGNNQSELDWIKLCWLVLGGFLVTASSNGFNQISERHLDKIMKRTQNRPLPKGKMGLPEAWIVAVLMGLIGLWILFFKMNFTSGLLGLFALLSYTLAYTPLKQVTSFSVLVGAFPGAIPPLLGWVAAAGHIEIGGIVLFAIQFLWQFPHFW</sequence>
<keyword evidence="5" id="KW-0350">Heme biosynthesis</keyword>
<keyword evidence="2" id="KW-0808">Transferase</keyword>
<evidence type="ECO:0000256" key="3">
    <source>
        <dbReference type="ARBA" id="ARBA00022692"/>
    </source>
</evidence>
<dbReference type="PROSITE" id="PS00943">
    <property type="entry name" value="UBIA"/>
    <property type="match status" value="1"/>
</dbReference>
<protein>
    <recommendedName>
        <fullName evidence="9">Heme o synthase</fullName>
    </recommendedName>
</protein>
<dbReference type="GO" id="GO:0016020">
    <property type="term" value="C:membrane"/>
    <property type="evidence" value="ECO:0007669"/>
    <property type="project" value="UniProtKB-SubCell"/>
</dbReference>
<keyword evidence="4 7" id="KW-1133">Transmembrane helix</keyword>
<dbReference type="InterPro" id="IPR000537">
    <property type="entry name" value="UbiA_prenyltransferase"/>
</dbReference>
<dbReference type="CDD" id="cd13957">
    <property type="entry name" value="PT_UbiA_Cox10"/>
    <property type="match status" value="1"/>
</dbReference>
<feature type="transmembrane region" description="Helical" evidence="7">
    <location>
        <begin position="116"/>
        <end position="133"/>
    </location>
</feature>
<evidence type="ECO:0000256" key="2">
    <source>
        <dbReference type="ARBA" id="ARBA00022679"/>
    </source>
</evidence>
<keyword evidence="6 7" id="KW-0472">Membrane</keyword>
<dbReference type="PANTHER" id="PTHR43448:SF2">
    <property type="entry name" value="PROTOHEME IX FARNESYLTRANSFERASE, MITOCHONDRIAL"/>
    <property type="match status" value="1"/>
</dbReference>
<dbReference type="EMBL" id="UINC01159819">
    <property type="protein sequence ID" value="SVD58115.1"/>
    <property type="molecule type" value="Genomic_DNA"/>
</dbReference>
<keyword evidence="3 7" id="KW-0812">Transmembrane</keyword>
<comment type="subcellular location">
    <subcellularLocation>
        <location evidence="1">Membrane</location>
        <topology evidence="1">Multi-pass membrane protein</topology>
    </subcellularLocation>
</comment>
<organism evidence="8">
    <name type="scientific">marine metagenome</name>
    <dbReference type="NCBI Taxonomy" id="408172"/>
    <lineage>
        <taxon>unclassified sequences</taxon>
        <taxon>metagenomes</taxon>
        <taxon>ecological metagenomes</taxon>
    </lineage>
</organism>
<dbReference type="GO" id="GO:0006784">
    <property type="term" value="P:heme A biosynthetic process"/>
    <property type="evidence" value="ECO:0007669"/>
    <property type="project" value="TreeGrafter"/>
</dbReference>
<dbReference type="FunFam" id="1.10.357.140:FF:000006">
    <property type="entry name" value="Protoheme IX farnesyltransferase, mitochondrial"/>
    <property type="match status" value="1"/>
</dbReference>
<reference evidence="8" key="1">
    <citation type="submission" date="2018-05" db="EMBL/GenBank/DDBJ databases">
        <authorList>
            <person name="Lanie J.A."/>
            <person name="Ng W.-L."/>
            <person name="Kazmierczak K.M."/>
            <person name="Andrzejewski T.M."/>
            <person name="Davidsen T.M."/>
            <person name="Wayne K.J."/>
            <person name="Tettelin H."/>
            <person name="Glass J.I."/>
            <person name="Rusch D."/>
            <person name="Podicherti R."/>
            <person name="Tsui H.-C.T."/>
            <person name="Winkler M.E."/>
        </authorList>
    </citation>
    <scope>NUCLEOTIDE SEQUENCE</scope>
</reference>
<name>A0A382WID6_9ZZZZ</name>
<evidence type="ECO:0000256" key="7">
    <source>
        <dbReference type="SAM" id="Phobius"/>
    </source>
</evidence>
<evidence type="ECO:0000256" key="6">
    <source>
        <dbReference type="ARBA" id="ARBA00023136"/>
    </source>
</evidence>
<accession>A0A382WID6</accession>
<dbReference type="GO" id="GO:0005739">
    <property type="term" value="C:mitochondrion"/>
    <property type="evidence" value="ECO:0007669"/>
    <property type="project" value="TreeGrafter"/>
</dbReference>
<evidence type="ECO:0000256" key="5">
    <source>
        <dbReference type="ARBA" id="ARBA00023133"/>
    </source>
</evidence>
<dbReference type="Gene3D" id="1.10.357.140">
    <property type="entry name" value="UbiA prenyltransferase"/>
    <property type="match status" value="1"/>
</dbReference>
<gene>
    <name evidence="8" type="ORF">METZ01_LOCUS410969</name>
</gene>
<evidence type="ECO:0000256" key="1">
    <source>
        <dbReference type="ARBA" id="ARBA00004141"/>
    </source>
</evidence>
<dbReference type="InterPro" id="IPR030470">
    <property type="entry name" value="UbiA_prenylTrfase_CS"/>
</dbReference>
<evidence type="ECO:0000313" key="8">
    <source>
        <dbReference type="EMBL" id="SVD58115.1"/>
    </source>
</evidence>
<dbReference type="AlphaFoldDB" id="A0A382WID6"/>
<evidence type="ECO:0008006" key="9">
    <source>
        <dbReference type="Google" id="ProtNLM"/>
    </source>
</evidence>
<feature type="non-terminal residue" evidence="8">
    <location>
        <position position="183"/>
    </location>
</feature>
<dbReference type="InterPro" id="IPR006369">
    <property type="entry name" value="Protohaem_IX_farnesylTrfase"/>
</dbReference>
<dbReference type="PANTHER" id="PTHR43448">
    <property type="entry name" value="PROTOHEME IX FARNESYLTRANSFERASE, MITOCHONDRIAL"/>
    <property type="match status" value="1"/>
</dbReference>